<keyword evidence="2" id="KW-1185">Reference proteome</keyword>
<dbReference type="GO" id="GO:0006355">
    <property type="term" value="P:regulation of DNA-templated transcription"/>
    <property type="evidence" value="ECO:0007669"/>
    <property type="project" value="InterPro"/>
</dbReference>
<evidence type="ECO:0000313" key="2">
    <source>
        <dbReference type="Proteomes" id="UP000834106"/>
    </source>
</evidence>
<organism evidence="1 2">
    <name type="scientific">Fraxinus pennsylvanica</name>
    <dbReference type="NCBI Taxonomy" id="56036"/>
    <lineage>
        <taxon>Eukaryota</taxon>
        <taxon>Viridiplantae</taxon>
        <taxon>Streptophyta</taxon>
        <taxon>Embryophyta</taxon>
        <taxon>Tracheophyta</taxon>
        <taxon>Spermatophyta</taxon>
        <taxon>Magnoliopsida</taxon>
        <taxon>eudicotyledons</taxon>
        <taxon>Gunneridae</taxon>
        <taxon>Pentapetalae</taxon>
        <taxon>asterids</taxon>
        <taxon>lamiids</taxon>
        <taxon>Lamiales</taxon>
        <taxon>Oleaceae</taxon>
        <taxon>Oleeae</taxon>
        <taxon>Fraxinus</taxon>
    </lineage>
</organism>
<accession>A0AAD1ZAF3</accession>
<dbReference type="PANTHER" id="PTHR33334">
    <property type="entry name" value="PROTEIN LNK1"/>
    <property type="match status" value="1"/>
</dbReference>
<evidence type="ECO:0000313" key="1">
    <source>
        <dbReference type="EMBL" id="CAI9765048.1"/>
    </source>
</evidence>
<protein>
    <submittedName>
        <fullName evidence="1">Uncharacterized protein</fullName>
    </submittedName>
</protein>
<dbReference type="PANTHER" id="PTHR33334:SF10">
    <property type="entry name" value="PROTEIN LNK4"/>
    <property type="match status" value="1"/>
</dbReference>
<gene>
    <name evidence="1" type="ORF">FPE_LOCUS12478</name>
</gene>
<dbReference type="Proteomes" id="UP000834106">
    <property type="component" value="Chromosome 7"/>
</dbReference>
<dbReference type="GO" id="GO:0007623">
    <property type="term" value="P:circadian rhythm"/>
    <property type="evidence" value="ECO:0007669"/>
    <property type="project" value="InterPro"/>
</dbReference>
<name>A0AAD1ZAF3_9LAMI</name>
<dbReference type="InterPro" id="IPR039928">
    <property type="entry name" value="LNK"/>
</dbReference>
<sequence length="220" mass="24557">MEELLLSGITFSSEVDQLCSSSVCIGLHDDFCQWSAYPREQLDFKLNDSARFDEADDIFVHSLLEEDGSGIHAPGSVNFSPTSSNDNVMPSNLSRDLILESKTVQEHIDNTGHSKDLKENAFSVSPDCKNEAYNDPFSLAKAMEVDIPFSLEHNGEDKHVTEEETSSVESVYLELRSLTVQLTENTRICLPDALYRLAKNSKLEETNHIQDGNEAPDNLQ</sequence>
<dbReference type="AlphaFoldDB" id="A0AAD1ZAF3"/>
<reference evidence="1" key="1">
    <citation type="submission" date="2023-05" db="EMBL/GenBank/DDBJ databases">
        <authorList>
            <person name="Huff M."/>
        </authorList>
    </citation>
    <scope>NUCLEOTIDE SEQUENCE</scope>
</reference>
<dbReference type="EMBL" id="OU503042">
    <property type="protein sequence ID" value="CAI9765048.1"/>
    <property type="molecule type" value="Genomic_DNA"/>
</dbReference>
<proteinExistence type="predicted"/>